<evidence type="ECO:0000313" key="1">
    <source>
        <dbReference type="EMBL" id="CAF2043850.1"/>
    </source>
</evidence>
<dbReference type="AlphaFoldDB" id="A0A816P6A7"/>
<proteinExistence type="predicted"/>
<protein>
    <submittedName>
        <fullName evidence="1">(rape) hypothetical protein</fullName>
    </submittedName>
</protein>
<dbReference type="Proteomes" id="UP001295469">
    <property type="component" value="Chromosome A09"/>
</dbReference>
<accession>A0A816P6A7</accession>
<sequence length="95" mass="10896">MKYSAIASSSFVSIHSFSPPSKTTLRGLLSFRGRRDQIHQLLWLCYTLEGTKESTISSSSSSSYFWKTLVAAWKRVCSFHSDLWSVQRRMITNIL</sequence>
<organism evidence="1">
    <name type="scientific">Brassica napus</name>
    <name type="common">Rape</name>
    <dbReference type="NCBI Taxonomy" id="3708"/>
    <lineage>
        <taxon>Eukaryota</taxon>
        <taxon>Viridiplantae</taxon>
        <taxon>Streptophyta</taxon>
        <taxon>Embryophyta</taxon>
        <taxon>Tracheophyta</taxon>
        <taxon>Spermatophyta</taxon>
        <taxon>Magnoliopsida</taxon>
        <taxon>eudicotyledons</taxon>
        <taxon>Gunneridae</taxon>
        <taxon>Pentapetalae</taxon>
        <taxon>rosids</taxon>
        <taxon>malvids</taxon>
        <taxon>Brassicales</taxon>
        <taxon>Brassicaceae</taxon>
        <taxon>Brassiceae</taxon>
        <taxon>Brassica</taxon>
    </lineage>
</organism>
<gene>
    <name evidence="1" type="ORF">DARMORV10_A09P32190.1</name>
</gene>
<name>A0A816P6A7_BRANA</name>
<reference evidence="1" key="1">
    <citation type="submission" date="2021-01" db="EMBL/GenBank/DDBJ databases">
        <authorList>
            <consortium name="Genoscope - CEA"/>
            <person name="William W."/>
        </authorList>
    </citation>
    <scope>NUCLEOTIDE SEQUENCE</scope>
</reference>
<dbReference type="EMBL" id="HG994363">
    <property type="protein sequence ID" value="CAF2043850.1"/>
    <property type="molecule type" value="Genomic_DNA"/>
</dbReference>